<gene>
    <name evidence="2" type="ORF">O181_132372</name>
</gene>
<dbReference type="AlphaFoldDB" id="A0A9Q3QDV1"/>
<evidence type="ECO:0000313" key="3">
    <source>
        <dbReference type="Proteomes" id="UP000765509"/>
    </source>
</evidence>
<feature type="region of interest" description="Disordered" evidence="1">
    <location>
        <begin position="50"/>
        <end position="89"/>
    </location>
</feature>
<organism evidence="2 3">
    <name type="scientific">Austropuccinia psidii MF-1</name>
    <dbReference type="NCBI Taxonomy" id="1389203"/>
    <lineage>
        <taxon>Eukaryota</taxon>
        <taxon>Fungi</taxon>
        <taxon>Dikarya</taxon>
        <taxon>Basidiomycota</taxon>
        <taxon>Pucciniomycotina</taxon>
        <taxon>Pucciniomycetes</taxon>
        <taxon>Pucciniales</taxon>
        <taxon>Sphaerophragmiaceae</taxon>
        <taxon>Austropuccinia</taxon>
    </lineage>
</organism>
<evidence type="ECO:0000313" key="2">
    <source>
        <dbReference type="EMBL" id="MBW0592657.1"/>
    </source>
</evidence>
<protein>
    <submittedName>
        <fullName evidence="2">Uncharacterized protein</fullName>
    </submittedName>
</protein>
<dbReference type="EMBL" id="AVOT02149541">
    <property type="protein sequence ID" value="MBW0592657.1"/>
    <property type="molecule type" value="Genomic_DNA"/>
</dbReference>
<feature type="compositionally biased region" description="Polar residues" evidence="1">
    <location>
        <begin position="50"/>
        <end position="61"/>
    </location>
</feature>
<reference evidence="2" key="1">
    <citation type="submission" date="2021-03" db="EMBL/GenBank/DDBJ databases">
        <title>Draft genome sequence of rust myrtle Austropuccinia psidii MF-1, a brazilian biotype.</title>
        <authorList>
            <person name="Quecine M.C."/>
            <person name="Pachon D.M.R."/>
            <person name="Bonatelli M.L."/>
            <person name="Correr F.H."/>
            <person name="Franceschini L.M."/>
            <person name="Leite T.F."/>
            <person name="Margarido G.R.A."/>
            <person name="Almeida C.A."/>
            <person name="Ferrarezi J.A."/>
            <person name="Labate C.A."/>
        </authorList>
    </citation>
    <scope>NUCLEOTIDE SEQUENCE</scope>
    <source>
        <strain evidence="2">MF-1</strain>
    </source>
</reference>
<name>A0A9Q3QDV1_9BASI</name>
<sequence length="160" mass="18876">MSEFMLHRKSLRQCGDDLKHAVRRRTTEQSSTEDMLNILEEVTTRTKIGSSRVNLRTSQRVPSLPKHHPFSQYMSKKGEINEIDIEKEPNVEKDDIIEDNSDDKSSIFSESSKDIENINDTFDTMESYPHLPQLSTLFIKRSRFTTYENQTKQRERLYSW</sequence>
<proteinExistence type="predicted"/>
<feature type="compositionally biased region" description="Basic and acidic residues" evidence="1">
    <location>
        <begin position="76"/>
        <end position="89"/>
    </location>
</feature>
<keyword evidence="3" id="KW-1185">Reference proteome</keyword>
<dbReference type="Proteomes" id="UP000765509">
    <property type="component" value="Unassembled WGS sequence"/>
</dbReference>
<comment type="caution">
    <text evidence="2">The sequence shown here is derived from an EMBL/GenBank/DDBJ whole genome shotgun (WGS) entry which is preliminary data.</text>
</comment>
<evidence type="ECO:0000256" key="1">
    <source>
        <dbReference type="SAM" id="MobiDB-lite"/>
    </source>
</evidence>
<accession>A0A9Q3QDV1</accession>